<name>A0A9X2ID29_9ACTN</name>
<evidence type="ECO:0000313" key="2">
    <source>
        <dbReference type="Proteomes" id="UP001139485"/>
    </source>
</evidence>
<keyword evidence="2" id="KW-1185">Reference proteome</keyword>
<protein>
    <submittedName>
        <fullName evidence="1">Uncharacterized protein</fullName>
    </submittedName>
</protein>
<dbReference type="EMBL" id="JAMOIL010000002">
    <property type="protein sequence ID" value="MCM0619311.1"/>
    <property type="molecule type" value="Genomic_DNA"/>
</dbReference>
<dbReference type="RefSeq" id="WP_250052842.1">
    <property type="nucleotide sequence ID" value="NZ_JAMJPH010000006.1"/>
</dbReference>
<reference evidence="1" key="1">
    <citation type="submission" date="2022-05" db="EMBL/GenBank/DDBJ databases">
        <authorList>
            <person name="Tuo L."/>
        </authorList>
    </citation>
    <scope>NUCLEOTIDE SEQUENCE</scope>
    <source>
        <strain evidence="1">BSK12Z-4</strain>
    </source>
</reference>
<comment type="caution">
    <text evidence="1">The sequence shown here is derived from an EMBL/GenBank/DDBJ whole genome shotgun (WGS) entry which is preliminary data.</text>
</comment>
<evidence type="ECO:0000313" key="1">
    <source>
        <dbReference type="EMBL" id="MCM0619311.1"/>
    </source>
</evidence>
<sequence length="67" mass="7437">MTARTTDDAAGAAGAVTCDFCGTVETDQARALTWSLSVERGQRRTYCPACSREHLRAIESKLDSRWW</sequence>
<accession>A0A9X2ID29</accession>
<gene>
    <name evidence="1" type="ORF">M8330_03245</name>
</gene>
<dbReference type="Proteomes" id="UP001139485">
    <property type="component" value="Unassembled WGS sequence"/>
</dbReference>
<dbReference type="AlphaFoldDB" id="A0A9X2ID29"/>
<proteinExistence type="predicted"/>
<organism evidence="1 2">
    <name type="scientific">Nocardioides bruguierae</name>
    <dbReference type="NCBI Taxonomy" id="2945102"/>
    <lineage>
        <taxon>Bacteria</taxon>
        <taxon>Bacillati</taxon>
        <taxon>Actinomycetota</taxon>
        <taxon>Actinomycetes</taxon>
        <taxon>Propionibacteriales</taxon>
        <taxon>Nocardioidaceae</taxon>
        <taxon>Nocardioides</taxon>
    </lineage>
</organism>